<evidence type="ECO:0000256" key="4">
    <source>
        <dbReference type="ARBA" id="ARBA00022989"/>
    </source>
</evidence>
<feature type="transmembrane region" description="Helical" evidence="7">
    <location>
        <begin position="108"/>
        <end position="130"/>
    </location>
</feature>
<dbReference type="Pfam" id="PF07690">
    <property type="entry name" value="MFS_1"/>
    <property type="match status" value="1"/>
</dbReference>
<feature type="transmembrane region" description="Helical" evidence="7">
    <location>
        <begin position="376"/>
        <end position="398"/>
    </location>
</feature>
<comment type="caution">
    <text evidence="9">The sequence shown here is derived from an EMBL/GenBank/DDBJ whole genome shotgun (WGS) entry which is preliminary data.</text>
</comment>
<gene>
    <name evidence="9" type="ORF">ABT384_01585</name>
</gene>
<dbReference type="Gene3D" id="1.20.1250.20">
    <property type="entry name" value="MFS general substrate transporter like domains"/>
    <property type="match status" value="1"/>
</dbReference>
<dbReference type="PROSITE" id="PS50850">
    <property type="entry name" value="MFS"/>
    <property type="match status" value="1"/>
</dbReference>
<evidence type="ECO:0000256" key="1">
    <source>
        <dbReference type="ARBA" id="ARBA00004651"/>
    </source>
</evidence>
<dbReference type="SUPFAM" id="SSF103473">
    <property type="entry name" value="MFS general substrate transporter"/>
    <property type="match status" value="1"/>
</dbReference>
<dbReference type="InterPro" id="IPR011701">
    <property type="entry name" value="MFS"/>
</dbReference>
<dbReference type="InterPro" id="IPR020846">
    <property type="entry name" value="MFS_dom"/>
</dbReference>
<feature type="domain" description="Major facilitator superfamily (MFS) profile" evidence="8">
    <location>
        <begin position="17"/>
        <end position="527"/>
    </location>
</feature>
<keyword evidence="6" id="KW-0046">Antibiotic resistance</keyword>
<evidence type="ECO:0000313" key="10">
    <source>
        <dbReference type="Proteomes" id="UP001486207"/>
    </source>
</evidence>
<organism evidence="9 10">
    <name type="scientific">Streptomyces lanatus</name>
    <dbReference type="NCBI Taxonomy" id="66900"/>
    <lineage>
        <taxon>Bacteria</taxon>
        <taxon>Bacillati</taxon>
        <taxon>Actinomycetota</taxon>
        <taxon>Actinomycetes</taxon>
        <taxon>Kitasatosporales</taxon>
        <taxon>Streptomycetaceae</taxon>
        <taxon>Streptomyces</taxon>
    </lineage>
</organism>
<sequence>MTPSAATAKGSAKARLVLWTLAAGQFLMALDSSVMNVSIAAVAEDVGTTVTGIQGAITAYTLVMAMFMIPGGKVGALIGRRRAFMIGCCIYGCGSLTTALAPNLPVLLFGWSFLEGVGAALILPAIVALVAGNFATELRPSAYGLVAAAGAVAIALGPLIGGLATTYLSWRWVFAGEVLVVLVILALARRIADVVGRERRRIDLIGSAVCALGLGTFVYGVLRTDEWGWFRPKPDAPSWLGVSPVMWLMLAGVLLIWLFLRWEARLVERHADPLIDPALLHTKQLTGGLTMFFFQYLVLMGVFFVVPLYLSIALGLSALETGARLLPLSLTLLAAATLIPRFLPDVSPRRVVRLGILALLAGAVVLMAALDSGAGAAIVTVPFLLIGLGTGALASQLGSVTVSAVPDEQSAEVGGIQNAVTNLGSSIGTALAGSILIAVLSSSFLTNLEENPAIPAEVTNQAAVEIQDGVTFLSDAQLRTALDEAGTSDEVARAALDANAEARLDGLRAALAILGFACALAMFFTSRIPTTQPRSA</sequence>
<evidence type="ECO:0000313" key="9">
    <source>
        <dbReference type="EMBL" id="MER7371342.1"/>
    </source>
</evidence>
<accession>A0ABV1XIF9</accession>
<feature type="transmembrane region" description="Helical" evidence="7">
    <location>
        <begin position="293"/>
        <end position="319"/>
    </location>
</feature>
<dbReference type="RefSeq" id="WP_190068912.1">
    <property type="nucleotide sequence ID" value="NZ_BNBM01000002.1"/>
</dbReference>
<evidence type="ECO:0000256" key="6">
    <source>
        <dbReference type="ARBA" id="ARBA00023251"/>
    </source>
</evidence>
<feature type="transmembrane region" description="Helical" evidence="7">
    <location>
        <begin position="506"/>
        <end position="525"/>
    </location>
</feature>
<dbReference type="InterPro" id="IPR036259">
    <property type="entry name" value="MFS_trans_sf"/>
</dbReference>
<protein>
    <submittedName>
        <fullName evidence="9">MFS transporter</fullName>
    </submittedName>
</protein>
<keyword evidence="5 7" id="KW-0472">Membrane</keyword>
<name>A0ABV1XIF9_9ACTN</name>
<feature type="transmembrane region" description="Helical" evidence="7">
    <location>
        <begin position="204"/>
        <end position="222"/>
    </location>
</feature>
<feature type="transmembrane region" description="Helical" evidence="7">
    <location>
        <begin position="325"/>
        <end position="344"/>
    </location>
</feature>
<evidence type="ECO:0000256" key="2">
    <source>
        <dbReference type="ARBA" id="ARBA00022448"/>
    </source>
</evidence>
<keyword evidence="10" id="KW-1185">Reference proteome</keyword>
<feature type="transmembrane region" description="Helical" evidence="7">
    <location>
        <begin position="242"/>
        <end position="260"/>
    </location>
</feature>
<feature type="transmembrane region" description="Helical" evidence="7">
    <location>
        <begin position="53"/>
        <end position="71"/>
    </location>
</feature>
<feature type="transmembrane region" description="Helical" evidence="7">
    <location>
        <begin position="170"/>
        <end position="192"/>
    </location>
</feature>
<dbReference type="PANTHER" id="PTHR42718">
    <property type="entry name" value="MAJOR FACILITATOR SUPERFAMILY MULTIDRUG TRANSPORTER MFSC"/>
    <property type="match status" value="1"/>
</dbReference>
<dbReference type="EMBL" id="JBEPFB010000001">
    <property type="protein sequence ID" value="MER7371342.1"/>
    <property type="molecule type" value="Genomic_DNA"/>
</dbReference>
<keyword evidence="4 7" id="KW-1133">Transmembrane helix</keyword>
<keyword evidence="2" id="KW-0813">Transport</keyword>
<dbReference type="CDD" id="cd17321">
    <property type="entry name" value="MFS_MMR_MDR_like"/>
    <property type="match status" value="1"/>
</dbReference>
<evidence type="ECO:0000259" key="8">
    <source>
        <dbReference type="PROSITE" id="PS50850"/>
    </source>
</evidence>
<evidence type="ECO:0000256" key="3">
    <source>
        <dbReference type="ARBA" id="ARBA00022692"/>
    </source>
</evidence>
<feature type="transmembrane region" description="Helical" evidence="7">
    <location>
        <begin position="142"/>
        <end position="164"/>
    </location>
</feature>
<comment type="subcellular location">
    <subcellularLocation>
        <location evidence="1">Cell membrane</location>
        <topology evidence="1">Multi-pass membrane protein</topology>
    </subcellularLocation>
</comment>
<proteinExistence type="predicted"/>
<dbReference type="Gene3D" id="1.20.1720.10">
    <property type="entry name" value="Multidrug resistance protein D"/>
    <property type="match status" value="1"/>
</dbReference>
<evidence type="ECO:0000256" key="7">
    <source>
        <dbReference type="SAM" id="Phobius"/>
    </source>
</evidence>
<feature type="transmembrane region" description="Helical" evidence="7">
    <location>
        <begin position="419"/>
        <end position="440"/>
    </location>
</feature>
<reference evidence="9 10" key="1">
    <citation type="submission" date="2024-06" db="EMBL/GenBank/DDBJ databases">
        <title>The Natural Products Discovery Center: Release of the First 8490 Sequenced Strains for Exploring Actinobacteria Biosynthetic Diversity.</title>
        <authorList>
            <person name="Kalkreuter E."/>
            <person name="Kautsar S.A."/>
            <person name="Yang D."/>
            <person name="Bader C.D."/>
            <person name="Teijaro C.N."/>
            <person name="Fluegel L."/>
            <person name="Davis C.M."/>
            <person name="Simpson J.R."/>
            <person name="Lauterbach L."/>
            <person name="Steele A.D."/>
            <person name="Gui C."/>
            <person name="Meng S."/>
            <person name="Li G."/>
            <person name="Viehrig K."/>
            <person name="Ye F."/>
            <person name="Su P."/>
            <person name="Kiefer A.F."/>
            <person name="Nichols A."/>
            <person name="Cepeda A.J."/>
            <person name="Yan W."/>
            <person name="Fan B."/>
            <person name="Jiang Y."/>
            <person name="Adhikari A."/>
            <person name="Zheng C.-J."/>
            <person name="Schuster L."/>
            <person name="Cowan T.M."/>
            <person name="Smanski M.J."/>
            <person name="Chevrette M.G."/>
            <person name="De Carvalho L.P.S."/>
            <person name="Shen B."/>
        </authorList>
    </citation>
    <scope>NUCLEOTIDE SEQUENCE [LARGE SCALE GENOMIC DNA]</scope>
    <source>
        <strain evidence="9 10">NPDC000155</strain>
    </source>
</reference>
<keyword evidence="3 7" id="KW-0812">Transmembrane</keyword>
<dbReference type="PRINTS" id="PR01036">
    <property type="entry name" value="TCRTETB"/>
</dbReference>
<evidence type="ECO:0000256" key="5">
    <source>
        <dbReference type="ARBA" id="ARBA00023136"/>
    </source>
</evidence>
<dbReference type="PANTHER" id="PTHR42718:SF9">
    <property type="entry name" value="MAJOR FACILITATOR SUPERFAMILY MULTIDRUG TRANSPORTER MFSC"/>
    <property type="match status" value="1"/>
</dbReference>
<feature type="transmembrane region" description="Helical" evidence="7">
    <location>
        <begin position="351"/>
        <end position="370"/>
    </location>
</feature>
<feature type="transmembrane region" description="Helical" evidence="7">
    <location>
        <begin position="83"/>
        <end position="102"/>
    </location>
</feature>
<dbReference type="Proteomes" id="UP001486207">
    <property type="component" value="Unassembled WGS sequence"/>
</dbReference>